<dbReference type="EMBL" id="JANPWB010000014">
    <property type="protein sequence ID" value="KAJ1098437.1"/>
    <property type="molecule type" value="Genomic_DNA"/>
</dbReference>
<evidence type="ECO:0000313" key="2">
    <source>
        <dbReference type="EMBL" id="KAJ1098437.1"/>
    </source>
</evidence>
<protein>
    <submittedName>
        <fullName evidence="2">Uncharacterized protein</fullName>
    </submittedName>
</protein>
<accession>A0AAV7M4L8</accession>
<sequence>MLGWHQRPLRARPAPVSDRRRPGWATSLYSTILGPSNLNADHQQRGLGSSKST</sequence>
<evidence type="ECO:0000313" key="3">
    <source>
        <dbReference type="Proteomes" id="UP001066276"/>
    </source>
</evidence>
<gene>
    <name evidence="2" type="ORF">NDU88_003548</name>
</gene>
<dbReference type="Proteomes" id="UP001066276">
    <property type="component" value="Chromosome 10"/>
</dbReference>
<comment type="caution">
    <text evidence="2">The sequence shown here is derived from an EMBL/GenBank/DDBJ whole genome shotgun (WGS) entry which is preliminary data.</text>
</comment>
<evidence type="ECO:0000256" key="1">
    <source>
        <dbReference type="SAM" id="MobiDB-lite"/>
    </source>
</evidence>
<reference evidence="2" key="1">
    <citation type="journal article" date="2022" name="bioRxiv">
        <title>Sequencing and chromosome-scale assembly of the giantPleurodeles waltlgenome.</title>
        <authorList>
            <person name="Brown T."/>
            <person name="Elewa A."/>
            <person name="Iarovenko S."/>
            <person name="Subramanian E."/>
            <person name="Araus A.J."/>
            <person name="Petzold A."/>
            <person name="Susuki M."/>
            <person name="Suzuki K.-i.T."/>
            <person name="Hayashi T."/>
            <person name="Toyoda A."/>
            <person name="Oliveira C."/>
            <person name="Osipova E."/>
            <person name="Leigh N.D."/>
            <person name="Simon A."/>
            <person name="Yun M.H."/>
        </authorList>
    </citation>
    <scope>NUCLEOTIDE SEQUENCE</scope>
    <source>
        <strain evidence="2">20211129_DDA</strain>
        <tissue evidence="2">Liver</tissue>
    </source>
</reference>
<feature type="region of interest" description="Disordered" evidence="1">
    <location>
        <begin position="1"/>
        <end position="23"/>
    </location>
</feature>
<proteinExistence type="predicted"/>
<name>A0AAV7M4L8_PLEWA</name>
<dbReference type="AlphaFoldDB" id="A0AAV7M4L8"/>
<feature type="region of interest" description="Disordered" evidence="1">
    <location>
        <begin position="34"/>
        <end position="53"/>
    </location>
</feature>
<feature type="non-terminal residue" evidence="2">
    <location>
        <position position="53"/>
    </location>
</feature>
<keyword evidence="3" id="KW-1185">Reference proteome</keyword>
<organism evidence="2 3">
    <name type="scientific">Pleurodeles waltl</name>
    <name type="common">Iberian ribbed newt</name>
    <dbReference type="NCBI Taxonomy" id="8319"/>
    <lineage>
        <taxon>Eukaryota</taxon>
        <taxon>Metazoa</taxon>
        <taxon>Chordata</taxon>
        <taxon>Craniata</taxon>
        <taxon>Vertebrata</taxon>
        <taxon>Euteleostomi</taxon>
        <taxon>Amphibia</taxon>
        <taxon>Batrachia</taxon>
        <taxon>Caudata</taxon>
        <taxon>Salamandroidea</taxon>
        <taxon>Salamandridae</taxon>
        <taxon>Pleurodelinae</taxon>
        <taxon>Pleurodeles</taxon>
    </lineage>
</organism>